<keyword evidence="3" id="KW-1185">Reference proteome</keyword>
<name>J3LIF1_ORYBR</name>
<evidence type="ECO:0000256" key="1">
    <source>
        <dbReference type="SAM" id="MobiDB-lite"/>
    </source>
</evidence>
<organism evidence="2">
    <name type="scientific">Oryza brachyantha</name>
    <name type="common">malo sina</name>
    <dbReference type="NCBI Taxonomy" id="4533"/>
    <lineage>
        <taxon>Eukaryota</taxon>
        <taxon>Viridiplantae</taxon>
        <taxon>Streptophyta</taxon>
        <taxon>Embryophyta</taxon>
        <taxon>Tracheophyta</taxon>
        <taxon>Spermatophyta</taxon>
        <taxon>Magnoliopsida</taxon>
        <taxon>Liliopsida</taxon>
        <taxon>Poales</taxon>
        <taxon>Poaceae</taxon>
        <taxon>BOP clade</taxon>
        <taxon>Oryzoideae</taxon>
        <taxon>Oryzeae</taxon>
        <taxon>Oryzinae</taxon>
        <taxon>Oryza</taxon>
    </lineage>
</organism>
<dbReference type="AlphaFoldDB" id="J3LIF1"/>
<dbReference type="Proteomes" id="UP000006038">
    <property type="component" value="Unassembled WGS sequence"/>
</dbReference>
<reference evidence="2" key="1">
    <citation type="submission" date="2013-04" db="UniProtKB">
        <authorList>
            <consortium name="EnsemblPlants"/>
        </authorList>
    </citation>
    <scope>IDENTIFICATION</scope>
</reference>
<feature type="region of interest" description="Disordered" evidence="1">
    <location>
        <begin position="1"/>
        <end position="49"/>
    </location>
</feature>
<sequence>MDHTVAAAARRTGNEGRAGEVISGSMQRSMKEDEKEEGEEEEEEEEDRVAWPLKRDWGGMAGQASHTVHMIAPPTQLLITH</sequence>
<dbReference type="Gramene" id="OB02G44180.1">
    <property type="protein sequence ID" value="OB02G44180.1"/>
    <property type="gene ID" value="OB02G44180"/>
</dbReference>
<accession>J3LIF1</accession>
<dbReference type="HOGENOM" id="CLU_2577671_0_0_1"/>
<evidence type="ECO:0000313" key="2">
    <source>
        <dbReference type="EnsemblPlants" id="OB02G44180.1"/>
    </source>
</evidence>
<feature type="compositionally biased region" description="Acidic residues" evidence="1">
    <location>
        <begin position="34"/>
        <end position="47"/>
    </location>
</feature>
<dbReference type="EnsemblPlants" id="OB02G44180.1">
    <property type="protein sequence ID" value="OB02G44180.1"/>
    <property type="gene ID" value="OB02G44180"/>
</dbReference>
<protein>
    <submittedName>
        <fullName evidence="2">Uncharacterized protein</fullName>
    </submittedName>
</protein>
<evidence type="ECO:0000313" key="3">
    <source>
        <dbReference type="Proteomes" id="UP000006038"/>
    </source>
</evidence>
<proteinExistence type="predicted"/>